<gene>
    <name evidence="13" type="primary">hisH1</name>
    <name evidence="10" type="synonym">hisH</name>
    <name evidence="13" type="ORF">BWX89_00304</name>
</gene>
<dbReference type="GO" id="GO:0016829">
    <property type="term" value="F:lyase activity"/>
    <property type="evidence" value="ECO:0007669"/>
    <property type="project" value="UniProtKB-KW"/>
</dbReference>
<accession>A0A1V6CDL0</accession>
<keyword evidence="10" id="KW-0963">Cytoplasm</keyword>
<evidence type="ECO:0000256" key="3">
    <source>
        <dbReference type="ARBA" id="ARBA00022605"/>
    </source>
</evidence>
<keyword evidence="13" id="KW-0808">Transferase</keyword>
<dbReference type="GO" id="GO:0000105">
    <property type="term" value="P:L-histidine biosynthetic process"/>
    <property type="evidence" value="ECO:0007669"/>
    <property type="project" value="UniProtKB-UniRule"/>
</dbReference>
<feature type="domain" description="Glutamine amidotransferase" evidence="12">
    <location>
        <begin position="6"/>
        <end position="190"/>
    </location>
</feature>
<feature type="active site" description="Nucleophile" evidence="10 11">
    <location>
        <position position="79"/>
    </location>
</feature>
<dbReference type="EC" id="4.3.2.10" evidence="10"/>
<keyword evidence="4 10" id="KW-0378">Hydrolase</keyword>
<evidence type="ECO:0000256" key="9">
    <source>
        <dbReference type="ARBA" id="ARBA00049534"/>
    </source>
</evidence>
<dbReference type="SUPFAM" id="SSF52317">
    <property type="entry name" value="Class I glutamine amidotransferase-like"/>
    <property type="match status" value="1"/>
</dbReference>
<keyword evidence="6 10" id="KW-0368">Histidine biosynthesis</keyword>
<keyword evidence="5 10" id="KW-0315">Glutamine amidotransferase</keyword>
<comment type="subcellular location">
    <subcellularLocation>
        <location evidence="10">Cytoplasm</location>
    </subcellularLocation>
</comment>
<evidence type="ECO:0000256" key="6">
    <source>
        <dbReference type="ARBA" id="ARBA00023102"/>
    </source>
</evidence>
<keyword evidence="13" id="KW-0328">Glycosyltransferase</keyword>
<dbReference type="CDD" id="cd01748">
    <property type="entry name" value="GATase1_IGP_Synthase"/>
    <property type="match status" value="1"/>
</dbReference>
<evidence type="ECO:0000313" key="13">
    <source>
        <dbReference type="EMBL" id="OQB74946.1"/>
    </source>
</evidence>
<dbReference type="PROSITE" id="PS51274">
    <property type="entry name" value="GATASE_COBBQ"/>
    <property type="match status" value="1"/>
</dbReference>
<organism evidence="13">
    <name type="scientific">candidate division TA06 bacterium ADurb.Bin131</name>
    <dbReference type="NCBI Taxonomy" id="1852827"/>
    <lineage>
        <taxon>Bacteria</taxon>
        <taxon>Bacteria division TA06</taxon>
    </lineage>
</organism>
<dbReference type="PIRSF" id="PIRSF000495">
    <property type="entry name" value="Amidotransf_hisH"/>
    <property type="match status" value="1"/>
</dbReference>
<dbReference type="EMBL" id="MWDQ01000026">
    <property type="protein sequence ID" value="OQB74946.1"/>
    <property type="molecule type" value="Genomic_DNA"/>
</dbReference>
<dbReference type="PROSITE" id="PS51273">
    <property type="entry name" value="GATASE_TYPE_1"/>
    <property type="match status" value="1"/>
</dbReference>
<dbReference type="Pfam" id="PF00117">
    <property type="entry name" value="GATase"/>
    <property type="match status" value="1"/>
</dbReference>
<dbReference type="InterPro" id="IPR010139">
    <property type="entry name" value="Imidazole-glycPsynth_HisH"/>
</dbReference>
<dbReference type="PANTHER" id="PTHR42701:SF1">
    <property type="entry name" value="IMIDAZOLE GLYCEROL PHOSPHATE SYNTHASE SUBUNIT HISH"/>
    <property type="match status" value="1"/>
</dbReference>
<dbReference type="HAMAP" id="MF_00278">
    <property type="entry name" value="HisH"/>
    <property type="match status" value="1"/>
</dbReference>
<dbReference type="GO" id="GO:0005737">
    <property type="term" value="C:cytoplasm"/>
    <property type="evidence" value="ECO:0007669"/>
    <property type="project" value="UniProtKB-SubCell"/>
</dbReference>
<keyword evidence="3 10" id="KW-0028">Amino-acid biosynthesis</keyword>
<evidence type="ECO:0000256" key="4">
    <source>
        <dbReference type="ARBA" id="ARBA00022801"/>
    </source>
</evidence>
<dbReference type="Gene3D" id="3.40.50.880">
    <property type="match status" value="1"/>
</dbReference>
<evidence type="ECO:0000256" key="8">
    <source>
        <dbReference type="ARBA" id="ARBA00047838"/>
    </source>
</evidence>
<dbReference type="GO" id="GO:0004359">
    <property type="term" value="F:glutaminase activity"/>
    <property type="evidence" value="ECO:0007669"/>
    <property type="project" value="UniProtKB-EC"/>
</dbReference>
<protein>
    <recommendedName>
        <fullName evidence="10">Imidazole glycerol phosphate synthase subunit HisH</fullName>
        <ecNumber evidence="10">4.3.2.10</ecNumber>
    </recommendedName>
    <alternativeName>
        <fullName evidence="10">IGP synthase glutaminase subunit</fullName>
        <ecNumber evidence="10">3.5.1.2</ecNumber>
    </alternativeName>
    <alternativeName>
        <fullName evidence="10">IGP synthase subunit HisH</fullName>
    </alternativeName>
    <alternativeName>
        <fullName evidence="10">ImGP synthase subunit HisH</fullName>
        <shortName evidence="10">IGPS subunit HisH</shortName>
    </alternativeName>
</protein>
<evidence type="ECO:0000256" key="10">
    <source>
        <dbReference type="HAMAP-Rule" id="MF_00278"/>
    </source>
</evidence>
<dbReference type="Proteomes" id="UP000485562">
    <property type="component" value="Unassembled WGS sequence"/>
</dbReference>
<reference evidence="13" key="1">
    <citation type="submission" date="2017-02" db="EMBL/GenBank/DDBJ databases">
        <title>Delving into the versatile metabolic prowess of the omnipresent phylum Bacteroidetes.</title>
        <authorList>
            <person name="Nobu M.K."/>
            <person name="Mei R."/>
            <person name="Narihiro T."/>
            <person name="Kuroda K."/>
            <person name="Liu W.-T."/>
        </authorList>
    </citation>
    <scope>NUCLEOTIDE SEQUENCE</scope>
    <source>
        <strain evidence="13">ADurb.Bin131</strain>
    </source>
</reference>
<evidence type="ECO:0000256" key="5">
    <source>
        <dbReference type="ARBA" id="ARBA00022962"/>
    </source>
</evidence>
<comment type="catalytic activity">
    <reaction evidence="8 10">
        <text>5-[(5-phospho-1-deoxy-D-ribulos-1-ylimino)methylamino]-1-(5-phospho-beta-D-ribosyl)imidazole-4-carboxamide + L-glutamine = D-erythro-1-(imidazol-4-yl)glycerol 3-phosphate + 5-amino-1-(5-phospho-beta-D-ribosyl)imidazole-4-carboxamide + L-glutamate + H(+)</text>
        <dbReference type="Rhea" id="RHEA:24793"/>
        <dbReference type="ChEBI" id="CHEBI:15378"/>
        <dbReference type="ChEBI" id="CHEBI:29985"/>
        <dbReference type="ChEBI" id="CHEBI:58278"/>
        <dbReference type="ChEBI" id="CHEBI:58359"/>
        <dbReference type="ChEBI" id="CHEBI:58475"/>
        <dbReference type="ChEBI" id="CHEBI:58525"/>
        <dbReference type="EC" id="4.3.2.10"/>
    </reaction>
</comment>
<comment type="function">
    <text evidence="10">IGPS catalyzes the conversion of PRFAR and glutamine to IGP, AICAR and glutamate. The HisH subunit catalyzes the hydrolysis of glutamine to glutamate and ammonia as part of the synthesis of IGP and AICAR. The resulting ammonia molecule is channeled to the active site of HisF.</text>
</comment>
<comment type="catalytic activity">
    <reaction evidence="9 10">
        <text>L-glutamine + H2O = L-glutamate + NH4(+)</text>
        <dbReference type="Rhea" id="RHEA:15889"/>
        <dbReference type="ChEBI" id="CHEBI:15377"/>
        <dbReference type="ChEBI" id="CHEBI:28938"/>
        <dbReference type="ChEBI" id="CHEBI:29985"/>
        <dbReference type="ChEBI" id="CHEBI:58359"/>
        <dbReference type="EC" id="3.5.1.2"/>
    </reaction>
</comment>
<feature type="active site" evidence="10 11">
    <location>
        <position position="182"/>
    </location>
</feature>
<comment type="caution">
    <text evidence="13">The sequence shown here is derived from an EMBL/GenBank/DDBJ whole genome shotgun (WGS) entry which is preliminary data.</text>
</comment>
<dbReference type="NCBIfam" id="TIGR01855">
    <property type="entry name" value="IMP_synth_hisH"/>
    <property type="match status" value="1"/>
</dbReference>
<dbReference type="AlphaFoldDB" id="A0A1V6CDL0"/>
<evidence type="ECO:0000256" key="2">
    <source>
        <dbReference type="ARBA" id="ARBA00011152"/>
    </source>
</evidence>
<evidence type="ECO:0000256" key="7">
    <source>
        <dbReference type="ARBA" id="ARBA00023239"/>
    </source>
</evidence>
<evidence type="ECO:0000259" key="12">
    <source>
        <dbReference type="Pfam" id="PF00117"/>
    </source>
</evidence>
<keyword evidence="7 10" id="KW-0456">Lyase</keyword>
<dbReference type="EC" id="3.5.1.2" evidence="10"/>
<dbReference type="PANTHER" id="PTHR42701">
    <property type="entry name" value="IMIDAZOLE GLYCEROL PHOSPHATE SYNTHASE SUBUNIT HISH"/>
    <property type="match status" value="1"/>
</dbReference>
<dbReference type="GO" id="GO:0000107">
    <property type="term" value="F:imidazoleglycerol-phosphate synthase activity"/>
    <property type="evidence" value="ECO:0007669"/>
    <property type="project" value="UniProtKB-UniRule"/>
</dbReference>
<comment type="subunit">
    <text evidence="2 10">Heterodimer of HisH and HisF.</text>
</comment>
<proteinExistence type="inferred from homology"/>
<name>A0A1V6CDL0_UNCT6</name>
<dbReference type="UniPathway" id="UPA00031">
    <property type="reaction ID" value="UER00010"/>
</dbReference>
<dbReference type="InterPro" id="IPR017926">
    <property type="entry name" value="GATASE"/>
</dbReference>
<feature type="active site" evidence="10 11">
    <location>
        <position position="184"/>
    </location>
</feature>
<sequence>MTGIIHYGAGNIFSIINCLDRCGERVLMISHPDRLKKVERIVLPGVGAFDRGIEYLKKTCLYQAIKDESEKGKPILGICLGLQMFFEESEEGKQNGLGLLPGFVRKFPKEIKFPVPHMGWNTVRFYRNSRISNKIPAKSSFYFAHSFYAIPQDKKIISGTTTYGIKFASVVEKNNIIGVQFHPEKSAKNGFILIQNFLKI</sequence>
<comment type="pathway">
    <text evidence="1 10">Amino-acid biosynthesis; L-histidine biosynthesis; L-histidine from 5-phospho-alpha-D-ribose 1-diphosphate: step 5/9.</text>
</comment>
<dbReference type="InterPro" id="IPR029062">
    <property type="entry name" value="Class_I_gatase-like"/>
</dbReference>
<evidence type="ECO:0000256" key="11">
    <source>
        <dbReference type="PIRSR" id="PIRSR000495-1"/>
    </source>
</evidence>
<evidence type="ECO:0000256" key="1">
    <source>
        <dbReference type="ARBA" id="ARBA00005091"/>
    </source>
</evidence>